<reference evidence="1 2" key="1">
    <citation type="submission" date="2009-02" db="EMBL/GenBank/DDBJ databases">
        <title>Vibrio splendidus str. LGP32 complete genome.</title>
        <authorList>
            <person name="Mazel D."/>
            <person name="Le Roux F."/>
        </authorList>
    </citation>
    <scope>NUCLEOTIDE SEQUENCE [LARGE SCALE GENOMIC DNA]</scope>
    <source>
        <strain evidence="1 2">LGP32</strain>
    </source>
</reference>
<sequence>MTFLGDLCFSDFFVDVVHHKVNDFGCEGFYRQLVVVVCVSVDIEVGLEHMPCLSLKLFELTGQMITVCFYDKKYILMISNDIR</sequence>
<evidence type="ECO:0000313" key="2">
    <source>
        <dbReference type="Proteomes" id="UP000009100"/>
    </source>
</evidence>
<accession>B7VJE4</accession>
<organism evidence="1 2">
    <name type="scientific">Vibrio atlanticus (strain LGP32)</name>
    <name type="common">Vibrio splendidus (strain Mel32)</name>
    <dbReference type="NCBI Taxonomy" id="575788"/>
    <lineage>
        <taxon>Bacteria</taxon>
        <taxon>Pseudomonadati</taxon>
        <taxon>Pseudomonadota</taxon>
        <taxon>Gammaproteobacteria</taxon>
        <taxon>Vibrionales</taxon>
        <taxon>Vibrionaceae</taxon>
        <taxon>Vibrio</taxon>
    </lineage>
</organism>
<dbReference type="Proteomes" id="UP000009100">
    <property type="component" value="Chromosome 1"/>
</dbReference>
<dbReference type="AlphaFoldDB" id="B7VJE4"/>
<evidence type="ECO:0000313" key="1">
    <source>
        <dbReference type="EMBL" id="CAV19608.1"/>
    </source>
</evidence>
<protein>
    <submittedName>
        <fullName evidence="1">Uncharacterized protein</fullName>
    </submittedName>
</protein>
<name>B7VJE4_VIBA3</name>
<dbReference type="HOGENOM" id="CLU_2541688_0_0_6"/>
<gene>
    <name evidence="1" type="ordered locus">VS_2449</name>
</gene>
<dbReference type="EMBL" id="FM954972">
    <property type="protein sequence ID" value="CAV19608.1"/>
    <property type="molecule type" value="Genomic_DNA"/>
</dbReference>
<dbReference type="KEGG" id="vsp:VS_2449"/>
<proteinExistence type="predicted"/>